<gene>
    <name evidence="1" type="ORF">G9H71_13455</name>
</gene>
<proteinExistence type="predicted"/>
<dbReference type="Proteomes" id="UP000800981">
    <property type="component" value="Unassembled WGS sequence"/>
</dbReference>
<evidence type="ECO:0000313" key="2">
    <source>
        <dbReference type="Proteomes" id="UP000800981"/>
    </source>
</evidence>
<organism evidence="1 2">
    <name type="scientific">Motilibacter deserti</name>
    <dbReference type="NCBI Taxonomy" id="2714956"/>
    <lineage>
        <taxon>Bacteria</taxon>
        <taxon>Bacillati</taxon>
        <taxon>Actinomycetota</taxon>
        <taxon>Actinomycetes</taxon>
        <taxon>Motilibacterales</taxon>
        <taxon>Motilibacteraceae</taxon>
        <taxon>Motilibacter</taxon>
    </lineage>
</organism>
<keyword evidence="2" id="KW-1185">Reference proteome</keyword>
<accession>A0ABX0GYK6</accession>
<sequence length="128" mass="13414">MTRLPGVTGPGPAPPDDVRHVVGVCDGQRCRAVRRLAPHDPLLQLRDVVSGTPGAVLLRLDCPGLCAYGVIGLMATGRPTERVGTWLACVDRQERGEALLEWARHPATADDGALLLPSALADAVVPGP</sequence>
<evidence type="ECO:0000313" key="1">
    <source>
        <dbReference type="EMBL" id="NHC14790.1"/>
    </source>
</evidence>
<protein>
    <recommendedName>
        <fullName evidence="3">Metal-binding protein</fullName>
    </recommendedName>
</protein>
<reference evidence="1 2" key="1">
    <citation type="submission" date="2020-03" db="EMBL/GenBank/DDBJ databases">
        <title>Two novel Motilibacter sp.</title>
        <authorList>
            <person name="Liu S."/>
        </authorList>
    </citation>
    <scope>NUCLEOTIDE SEQUENCE [LARGE SCALE GENOMIC DNA]</scope>
    <source>
        <strain evidence="1 2">E257</strain>
    </source>
</reference>
<name>A0ABX0GYK6_9ACTN</name>
<dbReference type="RefSeq" id="WP_166282632.1">
    <property type="nucleotide sequence ID" value="NZ_JAANNP010000010.1"/>
</dbReference>
<comment type="caution">
    <text evidence="1">The sequence shown here is derived from an EMBL/GenBank/DDBJ whole genome shotgun (WGS) entry which is preliminary data.</text>
</comment>
<evidence type="ECO:0008006" key="3">
    <source>
        <dbReference type="Google" id="ProtNLM"/>
    </source>
</evidence>
<dbReference type="EMBL" id="JAANNP010000010">
    <property type="protein sequence ID" value="NHC14790.1"/>
    <property type="molecule type" value="Genomic_DNA"/>
</dbReference>